<dbReference type="InterPro" id="IPR050923">
    <property type="entry name" value="Cell_Proc_Reg/RNA_Proc"/>
</dbReference>
<dbReference type="EMBL" id="CAUJNA010000582">
    <property type="protein sequence ID" value="CAJ1378941.1"/>
    <property type="molecule type" value="Genomic_DNA"/>
</dbReference>
<dbReference type="SMART" id="SM00240">
    <property type="entry name" value="FHA"/>
    <property type="match status" value="1"/>
</dbReference>
<feature type="domain" description="FHA" evidence="2">
    <location>
        <begin position="197"/>
        <end position="247"/>
    </location>
</feature>
<sequence length="312" mass="34241">MGKRDIDDDDDDRGKRSRFSGFGGFSNSAPPDDGQPAEIQLDQMLAGFMPAGGAAAPGFGTNIGPIPDIDPLKPATTPMDFSRLGNSLPSEEFPVPRDMVEYLMTPENRQIILEETGCDVDWAPDESKVHLKGSAEQIRKAQRLLQRVLMHCNWGRSENKVRRLLKPPIIESAVVRMSPMNTLPPGQKTLSQTQPVLVIGKDKASDIAIPAAIVSRQHCALELDMERGAVYVIDCSTNGTFLNGLRLPPKSSGKVLVSHGDELLLQDPANGDQEFGYVVNIQELNVRERAKLQAPRRLLTTEESATMGRDFQ</sequence>
<keyword evidence="4" id="KW-1185">Reference proteome</keyword>
<dbReference type="InterPro" id="IPR008984">
    <property type="entry name" value="SMAD_FHA_dom_sf"/>
</dbReference>
<dbReference type="PROSITE" id="PS50006">
    <property type="entry name" value="FHA_DOMAIN"/>
    <property type="match status" value="1"/>
</dbReference>
<gene>
    <name evidence="3" type="ORF">EVOR1521_LOCUS7322</name>
</gene>
<protein>
    <recommendedName>
        <fullName evidence="2">FHA domain-containing protein</fullName>
    </recommendedName>
</protein>
<dbReference type="InterPro" id="IPR036612">
    <property type="entry name" value="KH_dom_type_1_sf"/>
</dbReference>
<reference evidence="3" key="1">
    <citation type="submission" date="2023-08" db="EMBL/GenBank/DDBJ databases">
        <authorList>
            <person name="Chen Y."/>
            <person name="Shah S."/>
            <person name="Dougan E. K."/>
            <person name="Thang M."/>
            <person name="Chan C."/>
        </authorList>
    </citation>
    <scope>NUCLEOTIDE SEQUENCE</scope>
</reference>
<dbReference type="PANTHER" id="PTHR23308">
    <property type="entry name" value="NUCLEAR INHIBITOR OF PROTEIN PHOSPHATASE-1"/>
    <property type="match status" value="1"/>
</dbReference>
<evidence type="ECO:0000259" key="2">
    <source>
        <dbReference type="PROSITE" id="PS50006"/>
    </source>
</evidence>
<dbReference type="Pfam" id="PF00498">
    <property type="entry name" value="FHA"/>
    <property type="match status" value="1"/>
</dbReference>
<proteinExistence type="predicted"/>
<dbReference type="InterPro" id="IPR000253">
    <property type="entry name" value="FHA_dom"/>
</dbReference>
<dbReference type="SUPFAM" id="SSF49879">
    <property type="entry name" value="SMAD/FHA domain"/>
    <property type="match status" value="1"/>
</dbReference>
<name>A0AA36I0U0_9DINO</name>
<dbReference type="SUPFAM" id="SSF54791">
    <property type="entry name" value="Eukaryotic type KH-domain (KH-domain type I)"/>
    <property type="match status" value="1"/>
</dbReference>
<accession>A0AA36I0U0</accession>
<organism evidence="3 4">
    <name type="scientific">Effrenium voratum</name>
    <dbReference type="NCBI Taxonomy" id="2562239"/>
    <lineage>
        <taxon>Eukaryota</taxon>
        <taxon>Sar</taxon>
        <taxon>Alveolata</taxon>
        <taxon>Dinophyceae</taxon>
        <taxon>Suessiales</taxon>
        <taxon>Symbiodiniaceae</taxon>
        <taxon>Effrenium</taxon>
    </lineage>
</organism>
<dbReference type="Proteomes" id="UP001178507">
    <property type="component" value="Unassembled WGS sequence"/>
</dbReference>
<evidence type="ECO:0000313" key="3">
    <source>
        <dbReference type="EMBL" id="CAJ1378941.1"/>
    </source>
</evidence>
<dbReference type="GO" id="GO:0003723">
    <property type="term" value="F:RNA binding"/>
    <property type="evidence" value="ECO:0007669"/>
    <property type="project" value="InterPro"/>
</dbReference>
<dbReference type="AlphaFoldDB" id="A0AA36I0U0"/>
<feature type="region of interest" description="Disordered" evidence="1">
    <location>
        <begin position="65"/>
        <end position="90"/>
    </location>
</feature>
<evidence type="ECO:0000256" key="1">
    <source>
        <dbReference type="SAM" id="MobiDB-lite"/>
    </source>
</evidence>
<comment type="caution">
    <text evidence="3">The sequence shown here is derived from an EMBL/GenBank/DDBJ whole genome shotgun (WGS) entry which is preliminary data.</text>
</comment>
<feature type="region of interest" description="Disordered" evidence="1">
    <location>
        <begin position="1"/>
        <end position="38"/>
    </location>
</feature>
<dbReference type="Gene3D" id="2.60.200.20">
    <property type="match status" value="1"/>
</dbReference>
<evidence type="ECO:0000313" key="4">
    <source>
        <dbReference type="Proteomes" id="UP001178507"/>
    </source>
</evidence>